<feature type="non-terminal residue" evidence="2">
    <location>
        <position position="98"/>
    </location>
</feature>
<dbReference type="AlphaFoldDB" id="A0A699X225"/>
<gene>
    <name evidence="2" type="ORF">Tci_925746</name>
</gene>
<protein>
    <submittedName>
        <fullName evidence="2">Uncharacterized protein</fullName>
    </submittedName>
</protein>
<organism evidence="2">
    <name type="scientific">Tanacetum cinerariifolium</name>
    <name type="common">Dalmatian daisy</name>
    <name type="synonym">Chrysanthemum cinerariifolium</name>
    <dbReference type="NCBI Taxonomy" id="118510"/>
    <lineage>
        <taxon>Eukaryota</taxon>
        <taxon>Viridiplantae</taxon>
        <taxon>Streptophyta</taxon>
        <taxon>Embryophyta</taxon>
        <taxon>Tracheophyta</taxon>
        <taxon>Spermatophyta</taxon>
        <taxon>Magnoliopsida</taxon>
        <taxon>eudicotyledons</taxon>
        <taxon>Gunneridae</taxon>
        <taxon>Pentapetalae</taxon>
        <taxon>asterids</taxon>
        <taxon>campanulids</taxon>
        <taxon>Asterales</taxon>
        <taxon>Asteraceae</taxon>
        <taxon>Asteroideae</taxon>
        <taxon>Anthemideae</taxon>
        <taxon>Anthemidinae</taxon>
        <taxon>Tanacetum</taxon>
    </lineage>
</organism>
<sequence>IGRSEGAVAPAHAQAGGASQRRGGHRQRDREHHVGAGEAGVADQRVFAGIEHPILVKIDPEAALRAGVVGAHRYAEVGGSATAQGGSIGRVGGKIAVA</sequence>
<evidence type="ECO:0000313" key="2">
    <source>
        <dbReference type="EMBL" id="GFD53777.1"/>
    </source>
</evidence>
<feature type="compositionally biased region" description="Low complexity" evidence="1">
    <location>
        <begin position="1"/>
        <end position="21"/>
    </location>
</feature>
<evidence type="ECO:0000256" key="1">
    <source>
        <dbReference type="SAM" id="MobiDB-lite"/>
    </source>
</evidence>
<dbReference type="EMBL" id="BKCJ011798341">
    <property type="protein sequence ID" value="GFD53777.1"/>
    <property type="molecule type" value="Genomic_DNA"/>
</dbReference>
<feature type="region of interest" description="Disordered" evidence="1">
    <location>
        <begin position="1"/>
        <end position="40"/>
    </location>
</feature>
<comment type="caution">
    <text evidence="2">The sequence shown here is derived from an EMBL/GenBank/DDBJ whole genome shotgun (WGS) entry which is preliminary data.</text>
</comment>
<proteinExistence type="predicted"/>
<feature type="compositionally biased region" description="Basic and acidic residues" evidence="1">
    <location>
        <begin position="26"/>
        <end position="35"/>
    </location>
</feature>
<reference evidence="2" key="1">
    <citation type="journal article" date="2019" name="Sci. Rep.">
        <title>Draft genome of Tanacetum cinerariifolium, the natural source of mosquito coil.</title>
        <authorList>
            <person name="Yamashiro T."/>
            <person name="Shiraishi A."/>
            <person name="Satake H."/>
            <person name="Nakayama K."/>
        </authorList>
    </citation>
    <scope>NUCLEOTIDE SEQUENCE</scope>
</reference>
<feature type="non-terminal residue" evidence="2">
    <location>
        <position position="1"/>
    </location>
</feature>
<name>A0A699X225_TANCI</name>
<accession>A0A699X225</accession>